<reference evidence="6 7" key="1">
    <citation type="submission" date="2016-02" db="EMBL/GenBank/DDBJ databases">
        <title>Band-tailed pigeon sequencing and assembly.</title>
        <authorList>
            <person name="Soares A.E."/>
            <person name="Novak B.J."/>
            <person name="Rice E.S."/>
            <person name="O'Connell B."/>
            <person name="Chang D."/>
            <person name="Weber S."/>
            <person name="Shapiro B."/>
        </authorList>
    </citation>
    <scope>NUCLEOTIDE SEQUENCE [LARGE SCALE GENOMIC DNA]</scope>
    <source>
        <strain evidence="6">BTP2013</strain>
        <tissue evidence="6">Blood</tissue>
    </source>
</reference>
<accession>A0A1V4K406</accession>
<dbReference type="InterPro" id="IPR014729">
    <property type="entry name" value="Rossmann-like_a/b/a_fold"/>
</dbReference>
<dbReference type="InterPro" id="IPR012674">
    <property type="entry name" value="Calycin"/>
</dbReference>
<dbReference type="OrthoDB" id="422187at2759"/>
<dbReference type="InterPro" id="IPR031259">
    <property type="entry name" value="ILBP"/>
</dbReference>
<dbReference type="Proteomes" id="UP000190648">
    <property type="component" value="Unassembled WGS sequence"/>
</dbReference>
<keyword evidence="6" id="KW-0548">Nucleotidyltransferase</keyword>
<dbReference type="SUPFAM" id="SSF52374">
    <property type="entry name" value="Nucleotidylyl transferase"/>
    <property type="match status" value="1"/>
</dbReference>
<keyword evidence="6" id="KW-0808">Transferase</keyword>
<comment type="similarity">
    <text evidence="1 3">Belongs to the calycin superfamily. Fatty-acid binding protein (FABP) family.</text>
</comment>
<comment type="subunit">
    <text evidence="2">Monomer.</text>
</comment>
<dbReference type="InterPro" id="IPR000463">
    <property type="entry name" value="Fatty_acid-bd"/>
</dbReference>
<organism evidence="6 7">
    <name type="scientific">Patagioenas fasciata monilis</name>
    <dbReference type="NCBI Taxonomy" id="372326"/>
    <lineage>
        <taxon>Eukaryota</taxon>
        <taxon>Metazoa</taxon>
        <taxon>Chordata</taxon>
        <taxon>Craniata</taxon>
        <taxon>Vertebrata</taxon>
        <taxon>Euteleostomi</taxon>
        <taxon>Archelosauria</taxon>
        <taxon>Archosauria</taxon>
        <taxon>Dinosauria</taxon>
        <taxon>Saurischia</taxon>
        <taxon>Theropoda</taxon>
        <taxon>Coelurosauria</taxon>
        <taxon>Aves</taxon>
        <taxon>Neognathae</taxon>
        <taxon>Neoaves</taxon>
        <taxon>Columbimorphae</taxon>
        <taxon>Columbiformes</taxon>
        <taxon>Columbidae</taxon>
        <taxon>Patagioenas</taxon>
    </lineage>
</organism>
<sequence length="408" mass="46341">MSRRSTQPHSAAGAGGSSWRCGGSPEGERHWGAKGEAAAGTRGASRACPARPPRAGPRTPAQVSVSVKEGRYQVIEGIVSPVNDDYRKKGLVSARHRIAMAKLALETSDWIRVDPWESEQETWTETVKVLRHHYNESLRLLQSKKEIMKNKQPTERSTEDSLSDQHSDVNVAVRKIANLLKPDKEILQNGDHMIIKTLSTFRNYIMEFDVGKEFEEDLAGVDDRKCMTTVSWDGDKLLCVQNGEKEGRGWTQWIEGDEMHLEIRVCGVKSLATMPADFNGTWEMESNENFEGLMVALDIDFATRKIAKHLKQTKEIIQDGDNFKTKTLSTFRNYELNYTVGVEFEEHTKGLDNRVVKTLVTWDGDKLVCVQQGEKKNRGWKHWIEGDILHLELTCEDQVCHQTFRKKK</sequence>
<dbReference type="Pfam" id="PF00061">
    <property type="entry name" value="Lipocalin"/>
    <property type="match status" value="2"/>
</dbReference>
<evidence type="ECO:0000313" key="7">
    <source>
        <dbReference type="Proteomes" id="UP000190648"/>
    </source>
</evidence>
<name>A0A1V4K406_PATFA</name>
<dbReference type="InterPro" id="IPR000566">
    <property type="entry name" value="Lipocln_cytosolic_FA-bd_dom"/>
</dbReference>
<gene>
    <name evidence="6" type="primary">NMNAT3</name>
    <name evidence="6" type="ORF">AV530_005098</name>
</gene>
<evidence type="ECO:0000256" key="3">
    <source>
        <dbReference type="RuleBase" id="RU003696"/>
    </source>
</evidence>
<evidence type="ECO:0000256" key="4">
    <source>
        <dbReference type="SAM" id="MobiDB-lite"/>
    </source>
</evidence>
<dbReference type="Gene3D" id="2.40.128.20">
    <property type="match status" value="2"/>
</dbReference>
<dbReference type="AlphaFoldDB" id="A0A1V4K406"/>
<proteinExistence type="inferred from homology"/>
<dbReference type="PANTHER" id="PTHR11955">
    <property type="entry name" value="FATTY ACID BINDING PROTEIN"/>
    <property type="match status" value="1"/>
</dbReference>
<comment type="caution">
    <text evidence="6">The sequence shown here is derived from an EMBL/GenBank/DDBJ whole genome shotgun (WGS) entry which is preliminary data.</text>
</comment>
<protein>
    <submittedName>
        <fullName evidence="6">Nicotinamide/nicotinic acid mononucleotide adenylyltransferase 3 isoform A</fullName>
    </submittedName>
</protein>
<dbReference type="Gene3D" id="3.40.50.620">
    <property type="entry name" value="HUPs"/>
    <property type="match status" value="1"/>
</dbReference>
<keyword evidence="7" id="KW-1185">Reference proteome</keyword>
<dbReference type="Pfam" id="PF01467">
    <property type="entry name" value="CTP_transf_like"/>
    <property type="match status" value="1"/>
</dbReference>
<dbReference type="PROSITE" id="PS00214">
    <property type="entry name" value="FABP"/>
    <property type="match status" value="1"/>
</dbReference>
<dbReference type="FunFam" id="2.40.128.20:FF:000001">
    <property type="entry name" value="Fatty acid-binding protein, adipocyte"/>
    <property type="match status" value="1"/>
</dbReference>
<keyword evidence="3" id="KW-0813">Transport</keyword>
<dbReference type="SUPFAM" id="SSF50814">
    <property type="entry name" value="Lipocalins"/>
    <property type="match status" value="2"/>
</dbReference>
<dbReference type="InterPro" id="IPR004821">
    <property type="entry name" value="Cyt_trans-like"/>
</dbReference>
<evidence type="ECO:0000259" key="5">
    <source>
        <dbReference type="PROSITE" id="PS00214"/>
    </source>
</evidence>
<dbReference type="CDD" id="cd19463">
    <property type="entry name" value="CRBP2"/>
    <property type="match status" value="1"/>
</dbReference>
<dbReference type="EMBL" id="LSYS01004732">
    <property type="protein sequence ID" value="OPJ79192.1"/>
    <property type="molecule type" value="Genomic_DNA"/>
</dbReference>
<evidence type="ECO:0000256" key="2">
    <source>
        <dbReference type="ARBA" id="ARBA00011245"/>
    </source>
</evidence>
<feature type="domain" description="Cytosolic fatty-acid binding proteins" evidence="5">
    <location>
        <begin position="280"/>
        <end position="297"/>
    </location>
</feature>
<evidence type="ECO:0000313" key="6">
    <source>
        <dbReference type="EMBL" id="OPJ79192.1"/>
    </source>
</evidence>
<dbReference type="PRINTS" id="PR00178">
    <property type="entry name" value="FATTYACIDBP"/>
</dbReference>
<evidence type="ECO:0000256" key="1">
    <source>
        <dbReference type="ARBA" id="ARBA00008390"/>
    </source>
</evidence>
<dbReference type="GO" id="GO:0008289">
    <property type="term" value="F:lipid binding"/>
    <property type="evidence" value="ECO:0007669"/>
    <property type="project" value="InterPro"/>
</dbReference>
<feature type="region of interest" description="Disordered" evidence="4">
    <location>
        <begin position="1"/>
        <end position="65"/>
    </location>
</feature>
<dbReference type="GO" id="GO:0016779">
    <property type="term" value="F:nucleotidyltransferase activity"/>
    <property type="evidence" value="ECO:0007669"/>
    <property type="project" value="UniProtKB-KW"/>
</dbReference>